<keyword evidence="6" id="KW-0472">Membrane</keyword>
<reference evidence="7 8" key="1">
    <citation type="submission" date="2014-06" db="EMBL/GenBank/DDBJ databases">
        <authorList>
            <person name="Swart Estienne"/>
        </authorList>
    </citation>
    <scope>NUCLEOTIDE SEQUENCE [LARGE SCALE GENOMIC DNA]</scope>
    <source>
        <strain evidence="7 8">130c</strain>
    </source>
</reference>
<evidence type="ECO:0000256" key="2">
    <source>
        <dbReference type="ARBA" id="ARBA00022771"/>
    </source>
</evidence>
<keyword evidence="2" id="KW-0863">Zinc-finger</keyword>
<dbReference type="GO" id="GO:0008270">
    <property type="term" value="F:zinc ion binding"/>
    <property type="evidence" value="ECO:0007669"/>
    <property type="project" value="UniProtKB-KW"/>
</dbReference>
<dbReference type="InParanoid" id="A0A078BA17"/>
<keyword evidence="6" id="KW-0812">Transmembrane</keyword>
<name>A0A078BA17_STYLE</name>
<feature type="compositionally biased region" description="Basic and acidic residues" evidence="5">
    <location>
        <begin position="708"/>
        <end position="717"/>
    </location>
</feature>
<feature type="region of interest" description="Disordered" evidence="5">
    <location>
        <begin position="693"/>
        <end position="769"/>
    </location>
</feature>
<evidence type="ECO:0000256" key="4">
    <source>
        <dbReference type="SAM" id="Coils"/>
    </source>
</evidence>
<evidence type="ECO:0000313" key="7">
    <source>
        <dbReference type="EMBL" id="CDW91264.1"/>
    </source>
</evidence>
<feature type="compositionally biased region" description="Low complexity" evidence="5">
    <location>
        <begin position="718"/>
        <end position="760"/>
    </location>
</feature>
<proteinExistence type="predicted"/>
<feature type="compositionally biased region" description="Low complexity" evidence="5">
    <location>
        <begin position="660"/>
        <end position="676"/>
    </location>
</feature>
<feature type="coiled-coil region" evidence="4">
    <location>
        <begin position="365"/>
        <end position="392"/>
    </location>
</feature>
<dbReference type="PANTHER" id="PTHR14155:SF610">
    <property type="entry name" value="OS01G0755700 PROTEIN"/>
    <property type="match status" value="1"/>
</dbReference>
<evidence type="ECO:0000256" key="1">
    <source>
        <dbReference type="ARBA" id="ARBA00022723"/>
    </source>
</evidence>
<keyword evidence="3" id="KW-0862">Zinc</keyword>
<feature type="region of interest" description="Disordered" evidence="5">
    <location>
        <begin position="649"/>
        <end position="676"/>
    </location>
</feature>
<feature type="transmembrane region" description="Helical" evidence="6">
    <location>
        <begin position="791"/>
        <end position="815"/>
    </location>
</feature>
<dbReference type="PANTHER" id="PTHR14155">
    <property type="entry name" value="RING FINGER DOMAIN-CONTAINING"/>
    <property type="match status" value="1"/>
</dbReference>
<feature type="compositionally biased region" description="Low complexity" evidence="5">
    <location>
        <begin position="693"/>
        <end position="707"/>
    </location>
</feature>
<dbReference type="InterPro" id="IPR013083">
    <property type="entry name" value="Znf_RING/FYVE/PHD"/>
</dbReference>
<accession>A0A078BA17</accession>
<dbReference type="EMBL" id="CCKQ01019246">
    <property type="protein sequence ID" value="CDW91264.1"/>
    <property type="molecule type" value="Genomic_DNA"/>
</dbReference>
<evidence type="ECO:0000256" key="6">
    <source>
        <dbReference type="SAM" id="Phobius"/>
    </source>
</evidence>
<dbReference type="Proteomes" id="UP000039865">
    <property type="component" value="Unassembled WGS sequence"/>
</dbReference>
<dbReference type="InterPro" id="IPR053238">
    <property type="entry name" value="RING-H2_zinc_finger"/>
</dbReference>
<keyword evidence="1" id="KW-0479">Metal-binding</keyword>
<evidence type="ECO:0000256" key="3">
    <source>
        <dbReference type="ARBA" id="ARBA00022833"/>
    </source>
</evidence>
<dbReference type="Gene3D" id="3.30.40.10">
    <property type="entry name" value="Zinc/RING finger domain, C3HC4 (zinc finger)"/>
    <property type="match status" value="1"/>
</dbReference>
<feature type="transmembrane region" description="Helical" evidence="6">
    <location>
        <begin position="1424"/>
        <end position="1448"/>
    </location>
</feature>
<evidence type="ECO:0008006" key="9">
    <source>
        <dbReference type="Google" id="ProtNLM"/>
    </source>
</evidence>
<keyword evidence="8" id="KW-1185">Reference proteome</keyword>
<feature type="compositionally biased region" description="Polar residues" evidence="5">
    <location>
        <begin position="1484"/>
        <end position="1505"/>
    </location>
</feature>
<evidence type="ECO:0000256" key="5">
    <source>
        <dbReference type="SAM" id="MobiDB-lite"/>
    </source>
</evidence>
<organism evidence="7 8">
    <name type="scientific">Stylonychia lemnae</name>
    <name type="common">Ciliate</name>
    <dbReference type="NCBI Taxonomy" id="5949"/>
    <lineage>
        <taxon>Eukaryota</taxon>
        <taxon>Sar</taxon>
        <taxon>Alveolata</taxon>
        <taxon>Ciliophora</taxon>
        <taxon>Intramacronucleata</taxon>
        <taxon>Spirotrichea</taxon>
        <taxon>Stichotrichia</taxon>
        <taxon>Sporadotrichida</taxon>
        <taxon>Oxytrichidae</taxon>
        <taxon>Stylonychinae</taxon>
        <taxon>Stylonychia</taxon>
    </lineage>
</organism>
<dbReference type="SUPFAM" id="SSF57850">
    <property type="entry name" value="RING/U-box"/>
    <property type="match status" value="1"/>
</dbReference>
<protein>
    <recommendedName>
        <fullName evidence="9">Transmembrane protein</fullName>
    </recommendedName>
</protein>
<gene>
    <name evidence="7" type="primary">Contig14428.g710</name>
    <name evidence="7" type="ORF">STYLEM_20417</name>
</gene>
<keyword evidence="4" id="KW-0175">Coiled coil</keyword>
<sequence length="1772" mass="209518">MTYVFNNTMQQVKINISENLLDLNLTKTYRLESTMFSGFQTDLFELYLDQTQKILYLRDVKINTILPSIIQIRNDRLLYGVQRKLNASDTTNYDLVVCTYNLKQTGICNIYEIYAKSSPISYELKTMMYIDDNCIENLQITRQYLILGCSAYQNGLGRIQVFQRFSNFTMKLMLFDTGMKIASKNYTNIGQSTAIQYHNQNHTTIFYSSTTETKIPNASTSMNVTWINSIQLLNLNDTFAYQLSINQFRQKANDIQQKGKLQYDIYNNTMMLFTFEALIKLIYCSLKPEYSQSIYTFKNSKQVIQNLTLNPNTTDLDPVNTMNKQHEYHSKQYYQQQQNQYNQFNIEFQQQCQRQQFIYQYNEQHKQQQLQFEQQQDQLDNLKLDCKQQLEQYYQFFRQQYNNWEYIKWWQQDQHNKCNIQQQYNFKLNKHQQWKQFQLKCEHNQQNKLNYLKSNLKQQFKQQHQFQHLKQQHQCTERDKQQQQNQYYKQQYEYQQYSSRKQLFKCNQLDIIFKYNQCKYHEQYQIEQYPIKQFEWLNHKYYEQQYWQQQHLRQQYLEQYLKQLFIQAECYKFYKQCYKQQLEQQFFYQQPKYFDKLLLKFIQYDQLEYQLNQYNFKCNQQYFANQQHQEFDNEFIQYKLLNQFDQYNQTSNQTSNGTRTNQSAINNSSQNNQSQIIQNQTNSSIQQNLTQNYSTNNNQSANNQTKNDLNETQKKPSDLNQTNDSNQNNTTKNQTDSDGNSIDSNNQTKNNSSSNNQSVSEDNINKNPEFNNLDQSIIVRESGSNVMTENIMITIIVFSSIGMICLLSMIVFLICKICKRYKKKNDRKQAYIENEQKQNPTQQDLFTIGKKDKLHDANTIDKSKPLDVFKQIDIQPPVKQKVNNWVEEKQDQPSSFSIKLAMPEKSQDDFDNLDDIESQRSNKNLKSHSSDQIQEQIEGCIIKQQEEYLEDIAKQENSLRENAKPKKKKKLEKCYICGELIENEDSIEIQFECSHIKIKPLYTIAGNKTNCRMLVSRITAFQCEEGIELHYLAFLLSQGGSSSYTNNVKINQKAVSTHTYQEINNNTKVSFLIGNRSSSYIFDVSSNTIKNQTNETFRIGNVGDLLVFEIFLLYRDTNLDFFYFTDRKTMLGSQQFKYKNYKLSYEAQKVNEAELYNFFACTNNVSASDNQCFVYQVNATVNLAYKLLMNQTIGDMCAQSIQWVQNTIVISCPEYNSKAGRIDFYILEIDYSLSLLYSWVGNITERQVGISFHLFEYTSNHFGLFYQSFSQLDKVQLHFKSVLRFFYAKDGKYYYSKKEYPEIFKIDDSLARVLQVSLAQDRVVMMKYLDSIAVYQTLLCTHKQIYVNGACVNLGTDQLALAPSASTASTCYVQNEDYQSFDYLLRVFYCTNSTTFDPNLSNSVIQEPNPIASPNLTAGDDNKLLYWQILLIVIGCTLFLILLIILILCCCCRDKNKAEKREKVEMVDTPDEEINKRPPVLKVNTGTQSPSKNSPQKDQQTQLSAFDGPYNTNVKFYEDDNENIQSQQKINQPRRQNYIIETEQEKLMLTPKREKGKIVFDNRGNINKDQQQRLAQDEDFDGSVILTEVIDYNIDLNSLSGVNNNQQEFSKIVKQNSDKQFIDQVKLRSITKMPRDKVDQYPTPDKAVTTRSKLLRAYTQKQYIDLIKEDPRLKKEVECAICNRDFTMQDRVVKLLYCKPNIQHLAHGICIKRLIDEHHIKDLECWFCKKIYKQQTKGQDTQNDDTDSVNFFENDSDYSHQINKLQIRNLKD</sequence>
<keyword evidence="6" id="KW-1133">Transmembrane helix</keyword>
<evidence type="ECO:0000313" key="8">
    <source>
        <dbReference type="Proteomes" id="UP000039865"/>
    </source>
</evidence>
<feature type="region of interest" description="Disordered" evidence="5">
    <location>
        <begin position="1461"/>
        <end position="1505"/>
    </location>
</feature>
<feature type="compositionally biased region" description="Polar residues" evidence="5">
    <location>
        <begin position="649"/>
        <end position="659"/>
    </location>
</feature>